<gene>
    <name evidence="2" type="ORF">GRF29_8g2803261</name>
</gene>
<dbReference type="EMBL" id="WVTA01000002">
    <property type="protein sequence ID" value="KAK3216271.1"/>
    <property type="molecule type" value="Genomic_DNA"/>
</dbReference>
<dbReference type="PANTHER" id="PTHR39470:SF1">
    <property type="entry name" value="CHORISMATE SYNTHASE PROTEIN"/>
    <property type="match status" value="1"/>
</dbReference>
<keyword evidence="1" id="KW-1133">Transmembrane helix</keyword>
<feature type="transmembrane region" description="Helical" evidence="1">
    <location>
        <begin position="198"/>
        <end position="217"/>
    </location>
</feature>
<dbReference type="Proteomes" id="UP001280581">
    <property type="component" value="Unassembled WGS sequence"/>
</dbReference>
<sequence length="379" mass="42395">MFNWQNIALLVLSYVIVPRLTFLPSNVHTLLIVFGPFIFPRIFNLFNTSRAASRSLPVRPVPSKVQRALNLLFVSVVAWIALSLPSFAEENIFRATQSRWQAEPNVLFNRLALLRPLTPSDERLKEKFALNSANKMLYFAFGPDALLNCLWCTGTASTNDNRNYFYYSLSKLVTPHIVHLAVLGLATSSMVGPEGSRFRIHATIAGLALVVTESWYLGTYDISANRRAKVLQEIDFAHWRIRVLRYISFALVDVALAATLYLTSTNRWLAKPPPIANRIEATTKVAEETLHKLRALGLLENSINRDSGLRQVREEYWRTEGQVMSDTVAEPEVAQKINEALAKLDYASLEGKIGEVADGILSAIDATRASQPLSASMTD</sequence>
<comment type="caution">
    <text evidence="2">The sequence shown here is derived from an EMBL/GenBank/DDBJ whole genome shotgun (WGS) entry which is preliminary data.</text>
</comment>
<organism evidence="2 3">
    <name type="scientific">Pseudopithomyces chartarum</name>
    <dbReference type="NCBI Taxonomy" id="1892770"/>
    <lineage>
        <taxon>Eukaryota</taxon>
        <taxon>Fungi</taxon>
        <taxon>Dikarya</taxon>
        <taxon>Ascomycota</taxon>
        <taxon>Pezizomycotina</taxon>
        <taxon>Dothideomycetes</taxon>
        <taxon>Pleosporomycetidae</taxon>
        <taxon>Pleosporales</taxon>
        <taxon>Massarineae</taxon>
        <taxon>Didymosphaeriaceae</taxon>
        <taxon>Pseudopithomyces</taxon>
    </lineage>
</organism>
<proteinExistence type="predicted"/>
<feature type="transmembrane region" description="Helical" evidence="1">
    <location>
        <begin position="164"/>
        <end position="186"/>
    </location>
</feature>
<evidence type="ECO:0000313" key="3">
    <source>
        <dbReference type="Proteomes" id="UP001280581"/>
    </source>
</evidence>
<keyword evidence="3" id="KW-1185">Reference proteome</keyword>
<keyword evidence="1" id="KW-0812">Transmembrane</keyword>
<reference evidence="2 3" key="1">
    <citation type="submission" date="2021-02" db="EMBL/GenBank/DDBJ databases">
        <title>Genome assembly of Pseudopithomyces chartarum.</title>
        <authorList>
            <person name="Jauregui R."/>
            <person name="Singh J."/>
            <person name="Voisey C."/>
        </authorList>
    </citation>
    <scope>NUCLEOTIDE SEQUENCE [LARGE SCALE GENOMIC DNA]</scope>
    <source>
        <strain evidence="2 3">AGR01</strain>
    </source>
</reference>
<keyword evidence="1" id="KW-0472">Membrane</keyword>
<feature type="transmembrane region" description="Helical" evidence="1">
    <location>
        <begin position="243"/>
        <end position="262"/>
    </location>
</feature>
<protein>
    <submittedName>
        <fullName evidence="2">Uncharacterized protein</fullName>
    </submittedName>
</protein>
<evidence type="ECO:0000256" key="1">
    <source>
        <dbReference type="SAM" id="Phobius"/>
    </source>
</evidence>
<dbReference type="PANTHER" id="PTHR39470">
    <property type="entry name" value="CHROMOSOME 10, WHOLE GENOME SHOTGUN SEQUENCE"/>
    <property type="match status" value="1"/>
</dbReference>
<accession>A0AAN6M8F6</accession>
<name>A0AAN6M8F6_9PLEO</name>
<evidence type="ECO:0000313" key="2">
    <source>
        <dbReference type="EMBL" id="KAK3216271.1"/>
    </source>
</evidence>
<dbReference type="AlphaFoldDB" id="A0AAN6M8F6"/>